<comment type="caution">
    <text evidence="2">The sequence shown here is derived from an EMBL/GenBank/DDBJ whole genome shotgun (WGS) entry which is preliminary data.</text>
</comment>
<gene>
    <name evidence="2" type="ORF">KZ820_02500</name>
</gene>
<dbReference type="Pfam" id="PF13302">
    <property type="entry name" value="Acetyltransf_3"/>
    <property type="match status" value="1"/>
</dbReference>
<dbReference type="SUPFAM" id="SSF55729">
    <property type="entry name" value="Acyl-CoA N-acyltransferases (Nat)"/>
    <property type="match status" value="1"/>
</dbReference>
<dbReference type="PROSITE" id="PS51186">
    <property type="entry name" value="GNAT"/>
    <property type="match status" value="1"/>
</dbReference>
<name>A0ABS7BJK3_9SPHN</name>
<reference evidence="2 3" key="1">
    <citation type="submission" date="2021-07" db="EMBL/GenBank/DDBJ databases">
        <title>Sphingomonas sp.</title>
        <authorList>
            <person name="Feng G."/>
            <person name="Li J."/>
            <person name="Pan M."/>
        </authorList>
    </citation>
    <scope>NUCLEOTIDE SEQUENCE [LARGE SCALE GENOMIC DNA]</scope>
    <source>
        <strain evidence="2 3">RRHST34</strain>
    </source>
</reference>
<dbReference type="RefSeq" id="WP_219747113.1">
    <property type="nucleotide sequence ID" value="NZ_JAHXZN010000001.1"/>
</dbReference>
<dbReference type="Gene3D" id="3.40.630.30">
    <property type="match status" value="1"/>
</dbReference>
<dbReference type="EMBL" id="JAHXZN010000001">
    <property type="protein sequence ID" value="MBW6529594.1"/>
    <property type="molecule type" value="Genomic_DNA"/>
</dbReference>
<evidence type="ECO:0000259" key="1">
    <source>
        <dbReference type="PROSITE" id="PS51186"/>
    </source>
</evidence>
<feature type="domain" description="N-acetyltransferase" evidence="1">
    <location>
        <begin position="10"/>
        <end position="168"/>
    </location>
</feature>
<accession>A0ABS7BJK3</accession>
<proteinExistence type="predicted"/>
<dbReference type="InterPro" id="IPR051531">
    <property type="entry name" value="N-acetyltransferase"/>
</dbReference>
<dbReference type="Proteomes" id="UP000759103">
    <property type="component" value="Unassembled WGS sequence"/>
</dbReference>
<evidence type="ECO:0000313" key="3">
    <source>
        <dbReference type="Proteomes" id="UP000759103"/>
    </source>
</evidence>
<dbReference type="InterPro" id="IPR016181">
    <property type="entry name" value="Acyl_CoA_acyltransferase"/>
</dbReference>
<evidence type="ECO:0000313" key="2">
    <source>
        <dbReference type="EMBL" id="MBW6529594.1"/>
    </source>
</evidence>
<dbReference type="PANTHER" id="PTHR43792">
    <property type="entry name" value="GNAT FAMILY, PUTATIVE (AFU_ORTHOLOGUE AFUA_3G00765)-RELATED-RELATED"/>
    <property type="match status" value="1"/>
</dbReference>
<sequence>MTQRLATARLALRARVPDDAESLFAAMGDATAMTWWSHAPAESVAALRERFIARDDGSWRTWAVTRADDDVAIGFVAAGEKRAGVIEIGYLLVPAAQRHGYAREAVGAVIDQLFAEGYRRVFADTDPENVGSNRLLEALGFRREGLLRAEWETHIGVRDTVLWGLLRDEWRGVVGRPA</sequence>
<protein>
    <submittedName>
        <fullName evidence="2">GNAT family N-acetyltransferase</fullName>
    </submittedName>
</protein>
<keyword evidence="3" id="KW-1185">Reference proteome</keyword>
<dbReference type="InterPro" id="IPR000182">
    <property type="entry name" value="GNAT_dom"/>
</dbReference>
<organism evidence="2 3">
    <name type="scientific">Sphingomonas citri</name>
    <dbReference type="NCBI Taxonomy" id="2862499"/>
    <lineage>
        <taxon>Bacteria</taxon>
        <taxon>Pseudomonadati</taxon>
        <taxon>Pseudomonadota</taxon>
        <taxon>Alphaproteobacteria</taxon>
        <taxon>Sphingomonadales</taxon>
        <taxon>Sphingomonadaceae</taxon>
        <taxon>Sphingomonas</taxon>
    </lineage>
</organism>